<evidence type="ECO:0000313" key="1">
    <source>
        <dbReference type="EMBL" id="MBC6995272.1"/>
    </source>
</evidence>
<sequence length="79" mass="9231">MENLLISRYLRLFDPLSTELKLELLAALSENIKNSLKKTKIDKRRLFDDLKGSWNDVSDDLEADIYRSRTISDKEISLD</sequence>
<accession>A0A923PR93</accession>
<reference evidence="1" key="1">
    <citation type="submission" date="2020-08" db="EMBL/GenBank/DDBJ databases">
        <title>Lewinella bacteria from marine environments.</title>
        <authorList>
            <person name="Zhong Y."/>
        </authorList>
    </citation>
    <scope>NUCLEOTIDE SEQUENCE</scope>
    <source>
        <strain evidence="1">KCTC 42187</strain>
    </source>
</reference>
<dbReference type="EMBL" id="JACSIT010000122">
    <property type="protein sequence ID" value="MBC6995272.1"/>
    <property type="molecule type" value="Genomic_DNA"/>
</dbReference>
<protein>
    <submittedName>
        <fullName evidence="1">Uncharacterized protein</fullName>
    </submittedName>
</protein>
<name>A0A923PR93_9BACT</name>
<gene>
    <name evidence="1" type="ORF">H9S92_13930</name>
</gene>
<organism evidence="1 2">
    <name type="scientific">Neolewinella lacunae</name>
    <dbReference type="NCBI Taxonomy" id="1517758"/>
    <lineage>
        <taxon>Bacteria</taxon>
        <taxon>Pseudomonadati</taxon>
        <taxon>Bacteroidota</taxon>
        <taxon>Saprospiria</taxon>
        <taxon>Saprospirales</taxon>
        <taxon>Lewinellaceae</taxon>
        <taxon>Neolewinella</taxon>
    </lineage>
</organism>
<evidence type="ECO:0000313" key="2">
    <source>
        <dbReference type="Proteomes" id="UP000650081"/>
    </source>
</evidence>
<dbReference type="RefSeq" id="WP_187467317.1">
    <property type="nucleotide sequence ID" value="NZ_JACSIT010000122.1"/>
</dbReference>
<dbReference type="Proteomes" id="UP000650081">
    <property type="component" value="Unassembled WGS sequence"/>
</dbReference>
<keyword evidence="2" id="KW-1185">Reference proteome</keyword>
<comment type="caution">
    <text evidence="1">The sequence shown here is derived from an EMBL/GenBank/DDBJ whole genome shotgun (WGS) entry which is preliminary data.</text>
</comment>
<dbReference type="AlphaFoldDB" id="A0A923PR93"/>
<proteinExistence type="predicted"/>